<name>A0A6A7AWE8_9PLEO</name>
<keyword evidence="3" id="KW-1185">Reference proteome</keyword>
<keyword evidence="1" id="KW-0732">Signal</keyword>
<organism evidence="2 3">
    <name type="scientific">Plenodomus tracheiphilus IPT5</name>
    <dbReference type="NCBI Taxonomy" id="1408161"/>
    <lineage>
        <taxon>Eukaryota</taxon>
        <taxon>Fungi</taxon>
        <taxon>Dikarya</taxon>
        <taxon>Ascomycota</taxon>
        <taxon>Pezizomycotina</taxon>
        <taxon>Dothideomycetes</taxon>
        <taxon>Pleosporomycetidae</taxon>
        <taxon>Pleosporales</taxon>
        <taxon>Pleosporineae</taxon>
        <taxon>Leptosphaeriaceae</taxon>
        <taxon>Plenodomus</taxon>
    </lineage>
</organism>
<proteinExistence type="predicted"/>
<dbReference type="Proteomes" id="UP000799423">
    <property type="component" value="Unassembled WGS sequence"/>
</dbReference>
<gene>
    <name evidence="2" type="ORF">T440DRAFT_471890</name>
</gene>
<dbReference type="AlphaFoldDB" id="A0A6A7AWE8"/>
<dbReference type="EMBL" id="MU006335">
    <property type="protein sequence ID" value="KAF2846448.1"/>
    <property type="molecule type" value="Genomic_DNA"/>
</dbReference>
<sequence length="245" mass="25859">MHFIPAFIAVSTAALIAASPAPITIGTDDIILHGNGRYTIMKRSDLEELEAARNAAVVPPKPGQLDHTLFTLSGSETNISSDKLSKRGGDTIIVPNPKSRFLGWDILMSAVVKGAPTNVAVTSGHSISNSISVGVSAEFALIKDFLSASTSIDYGTTWESSQSQQFSADVPAGKFGAFVSNAWTNRESGNIWSGTIGESGDLTYYQADSFDDSENYGDLSWVDGVISLCTGDSLPLSRCLGEGTL</sequence>
<feature type="signal peptide" evidence="1">
    <location>
        <begin position="1"/>
        <end position="18"/>
    </location>
</feature>
<evidence type="ECO:0008006" key="4">
    <source>
        <dbReference type="Google" id="ProtNLM"/>
    </source>
</evidence>
<protein>
    <recommendedName>
        <fullName evidence="4">Celp0028 effector like protein</fullName>
    </recommendedName>
</protein>
<feature type="chain" id="PRO_5025443570" description="Celp0028 effector like protein" evidence="1">
    <location>
        <begin position="19"/>
        <end position="245"/>
    </location>
</feature>
<accession>A0A6A7AWE8</accession>
<dbReference type="OrthoDB" id="4831122at2759"/>
<evidence type="ECO:0000256" key="1">
    <source>
        <dbReference type="SAM" id="SignalP"/>
    </source>
</evidence>
<evidence type="ECO:0000313" key="3">
    <source>
        <dbReference type="Proteomes" id="UP000799423"/>
    </source>
</evidence>
<evidence type="ECO:0000313" key="2">
    <source>
        <dbReference type="EMBL" id="KAF2846448.1"/>
    </source>
</evidence>
<reference evidence="2" key="1">
    <citation type="submission" date="2020-01" db="EMBL/GenBank/DDBJ databases">
        <authorList>
            <consortium name="DOE Joint Genome Institute"/>
            <person name="Haridas S."/>
            <person name="Albert R."/>
            <person name="Binder M."/>
            <person name="Bloem J."/>
            <person name="Labutti K."/>
            <person name="Salamov A."/>
            <person name="Andreopoulos B."/>
            <person name="Baker S.E."/>
            <person name="Barry K."/>
            <person name="Bills G."/>
            <person name="Bluhm B.H."/>
            <person name="Cannon C."/>
            <person name="Castanera R."/>
            <person name="Culley D.E."/>
            <person name="Daum C."/>
            <person name="Ezra D."/>
            <person name="Gonzalez J.B."/>
            <person name="Henrissat B."/>
            <person name="Kuo A."/>
            <person name="Liang C."/>
            <person name="Lipzen A."/>
            <person name="Lutzoni F."/>
            <person name="Magnuson J."/>
            <person name="Mondo S."/>
            <person name="Nolan M."/>
            <person name="Ohm R."/>
            <person name="Pangilinan J."/>
            <person name="Park H.-J."/>
            <person name="Ramirez L."/>
            <person name="Alfaro M."/>
            <person name="Sun H."/>
            <person name="Tritt A."/>
            <person name="Yoshinaga Y."/>
            <person name="Zwiers L.-H."/>
            <person name="Turgeon B.G."/>
            <person name="Goodwin S.B."/>
            <person name="Spatafora J.W."/>
            <person name="Crous P.W."/>
            <person name="Grigoriev I.V."/>
        </authorList>
    </citation>
    <scope>NUCLEOTIDE SEQUENCE</scope>
    <source>
        <strain evidence="2">IPT5</strain>
    </source>
</reference>